<dbReference type="AlphaFoldDB" id="A0A8J3CD47"/>
<proteinExistence type="inferred from homology"/>
<sequence length="334" mass="35664">MAASSYQTYQNQSRGPYRPRRKRRVGRVIGVLFLVLLVALVGGWIYLDTSLQRVSALGDDANRPAAGKGTNWLLVGSDSREGLSAADRAKLATGDAEGRRTDTMMLLHIPSGSGPATLVSLPRDSFVPIPGNDRNKLNASYAFGGPKLLVQTVENVTGLRIDHYAEIGFGGFRDMVDAVGGVEMCPKEAINDPKAGLNLQPGCQKLNGAQALGYVRTRATPRADLDRVERQRELLSALMAKAGSAGTIFNPFRSIPLMASAPDALTVDDGDHLHNLALMGWAMSGDLVTTTVPIGSMGNQGPVGSVVNWDRAKASRLFEALANDQPVPTDLLTK</sequence>
<evidence type="ECO:0000256" key="1">
    <source>
        <dbReference type="ARBA" id="ARBA00006068"/>
    </source>
</evidence>
<evidence type="ECO:0000259" key="4">
    <source>
        <dbReference type="Pfam" id="PF03816"/>
    </source>
</evidence>
<evidence type="ECO:0000256" key="3">
    <source>
        <dbReference type="SAM" id="Phobius"/>
    </source>
</evidence>
<keyword evidence="3" id="KW-1133">Transmembrane helix</keyword>
<dbReference type="Pfam" id="PF03816">
    <property type="entry name" value="LytR_cpsA_psr"/>
    <property type="match status" value="1"/>
</dbReference>
<evidence type="ECO:0000313" key="6">
    <source>
        <dbReference type="Proteomes" id="UP000637578"/>
    </source>
</evidence>
<dbReference type="RefSeq" id="WP_189056510.1">
    <property type="nucleotide sequence ID" value="NZ_BMMK01000008.1"/>
</dbReference>
<reference evidence="5" key="2">
    <citation type="submission" date="2020-09" db="EMBL/GenBank/DDBJ databases">
        <authorList>
            <person name="Sun Q."/>
            <person name="Zhou Y."/>
        </authorList>
    </citation>
    <scope>NUCLEOTIDE SEQUENCE</scope>
    <source>
        <strain evidence="5">CGMCC 4.5737</strain>
    </source>
</reference>
<gene>
    <name evidence="5" type="ORF">GCM10012275_21510</name>
</gene>
<dbReference type="NCBIfam" id="TIGR00350">
    <property type="entry name" value="lytR_cpsA_psr"/>
    <property type="match status" value="1"/>
</dbReference>
<evidence type="ECO:0000313" key="5">
    <source>
        <dbReference type="EMBL" id="GGM50333.1"/>
    </source>
</evidence>
<protein>
    <submittedName>
        <fullName evidence="5">LytTR family transcriptional regulator</fullName>
    </submittedName>
</protein>
<dbReference type="PANTHER" id="PTHR33392">
    <property type="entry name" value="POLYISOPRENYL-TEICHOIC ACID--PEPTIDOGLYCAN TEICHOIC ACID TRANSFERASE TAGU"/>
    <property type="match status" value="1"/>
</dbReference>
<comment type="caution">
    <text evidence="5">The sequence shown here is derived from an EMBL/GenBank/DDBJ whole genome shotgun (WGS) entry which is preliminary data.</text>
</comment>
<feature type="domain" description="Cell envelope-related transcriptional attenuator" evidence="4">
    <location>
        <begin position="100"/>
        <end position="242"/>
    </location>
</feature>
<reference evidence="5" key="1">
    <citation type="journal article" date="2014" name="Int. J. Syst. Evol. Microbiol.">
        <title>Complete genome sequence of Corynebacterium casei LMG S-19264T (=DSM 44701T), isolated from a smear-ripened cheese.</title>
        <authorList>
            <consortium name="US DOE Joint Genome Institute (JGI-PGF)"/>
            <person name="Walter F."/>
            <person name="Albersmeier A."/>
            <person name="Kalinowski J."/>
            <person name="Ruckert C."/>
        </authorList>
    </citation>
    <scope>NUCLEOTIDE SEQUENCE</scope>
    <source>
        <strain evidence="5">CGMCC 4.5737</strain>
    </source>
</reference>
<dbReference type="EMBL" id="BMMK01000008">
    <property type="protein sequence ID" value="GGM50333.1"/>
    <property type="molecule type" value="Genomic_DNA"/>
</dbReference>
<accession>A0A8J3CD47</accession>
<keyword evidence="3" id="KW-0472">Membrane</keyword>
<feature type="transmembrane region" description="Helical" evidence="3">
    <location>
        <begin position="28"/>
        <end position="47"/>
    </location>
</feature>
<evidence type="ECO:0000256" key="2">
    <source>
        <dbReference type="SAM" id="MobiDB-lite"/>
    </source>
</evidence>
<dbReference type="Gene3D" id="3.40.630.190">
    <property type="entry name" value="LCP protein"/>
    <property type="match status" value="1"/>
</dbReference>
<keyword evidence="6" id="KW-1185">Reference proteome</keyword>
<feature type="region of interest" description="Disordered" evidence="2">
    <location>
        <begin position="1"/>
        <end position="20"/>
    </location>
</feature>
<dbReference type="InterPro" id="IPR004474">
    <property type="entry name" value="LytR_CpsA_psr"/>
</dbReference>
<name>A0A8J3CD47_9PSEU</name>
<dbReference type="InterPro" id="IPR050922">
    <property type="entry name" value="LytR/CpsA/Psr_CW_biosynth"/>
</dbReference>
<dbReference type="Proteomes" id="UP000637578">
    <property type="component" value="Unassembled WGS sequence"/>
</dbReference>
<dbReference type="PANTHER" id="PTHR33392:SF6">
    <property type="entry name" value="POLYISOPRENYL-TEICHOIC ACID--PEPTIDOGLYCAN TEICHOIC ACID TRANSFERASE TAGU"/>
    <property type="match status" value="1"/>
</dbReference>
<feature type="compositionally biased region" description="Polar residues" evidence="2">
    <location>
        <begin position="1"/>
        <end position="13"/>
    </location>
</feature>
<organism evidence="5 6">
    <name type="scientific">Longimycelium tulufanense</name>
    <dbReference type="NCBI Taxonomy" id="907463"/>
    <lineage>
        <taxon>Bacteria</taxon>
        <taxon>Bacillati</taxon>
        <taxon>Actinomycetota</taxon>
        <taxon>Actinomycetes</taxon>
        <taxon>Pseudonocardiales</taxon>
        <taxon>Pseudonocardiaceae</taxon>
        <taxon>Longimycelium</taxon>
    </lineage>
</organism>
<keyword evidence="3" id="KW-0812">Transmembrane</keyword>
<comment type="similarity">
    <text evidence="1">Belongs to the LytR/CpsA/Psr (LCP) family.</text>
</comment>